<organism evidence="1 2">
    <name type="scientific">Polaribacter pacificus</name>
    <dbReference type="NCBI Taxonomy" id="1775173"/>
    <lineage>
        <taxon>Bacteria</taxon>
        <taxon>Pseudomonadati</taxon>
        <taxon>Bacteroidota</taxon>
        <taxon>Flavobacteriia</taxon>
        <taxon>Flavobacteriales</taxon>
        <taxon>Flavobacteriaceae</taxon>
    </lineage>
</organism>
<reference evidence="1" key="2">
    <citation type="submission" date="2020-09" db="EMBL/GenBank/DDBJ databases">
        <authorList>
            <person name="Sun Q."/>
            <person name="Zhou Y."/>
        </authorList>
    </citation>
    <scope>NUCLEOTIDE SEQUENCE</scope>
    <source>
        <strain evidence="1">CGMCC 1.15763</strain>
    </source>
</reference>
<name>A0A917I1Y1_9FLAO</name>
<dbReference type="EMBL" id="BMJW01000006">
    <property type="protein sequence ID" value="GGH04264.1"/>
    <property type="molecule type" value="Genomic_DNA"/>
</dbReference>
<dbReference type="Proteomes" id="UP000633278">
    <property type="component" value="Unassembled WGS sequence"/>
</dbReference>
<sequence>MALPEHSKIINKVARGIFKEYGIERKGQSRTWMDDQYWFTTIIEFQPFKDRQGTSLNVGINFHWYEKEYFSFDIGNRESDFIDFRNEQQFKSEIESLVEKALKRTLEFRNSMMDLKNAEKNIMNHEFASDNLWGNYHRAVICGLNNEPKKSNEFFDQILRNEFEYDWQKELKEKVEKLKSYLKNITEFKDKVDETIKITRTKKKLRATLKKNVW</sequence>
<evidence type="ECO:0008006" key="3">
    <source>
        <dbReference type="Google" id="ProtNLM"/>
    </source>
</evidence>
<accession>A0A917I1Y1</accession>
<protein>
    <recommendedName>
        <fullName evidence="3">DUF4304 domain-containing protein</fullName>
    </recommendedName>
</protein>
<comment type="caution">
    <text evidence="1">The sequence shown here is derived from an EMBL/GenBank/DDBJ whole genome shotgun (WGS) entry which is preliminary data.</text>
</comment>
<gene>
    <name evidence="1" type="ORF">GCM10011416_24170</name>
</gene>
<evidence type="ECO:0000313" key="1">
    <source>
        <dbReference type="EMBL" id="GGH04264.1"/>
    </source>
</evidence>
<keyword evidence="2" id="KW-1185">Reference proteome</keyword>
<evidence type="ECO:0000313" key="2">
    <source>
        <dbReference type="Proteomes" id="UP000633278"/>
    </source>
</evidence>
<dbReference type="RefSeq" id="WP_188599621.1">
    <property type="nucleotide sequence ID" value="NZ_BMJW01000006.1"/>
</dbReference>
<proteinExistence type="predicted"/>
<reference evidence="1" key="1">
    <citation type="journal article" date="2014" name="Int. J. Syst. Evol. Microbiol.">
        <title>Complete genome sequence of Corynebacterium casei LMG S-19264T (=DSM 44701T), isolated from a smear-ripened cheese.</title>
        <authorList>
            <consortium name="US DOE Joint Genome Institute (JGI-PGF)"/>
            <person name="Walter F."/>
            <person name="Albersmeier A."/>
            <person name="Kalinowski J."/>
            <person name="Ruckert C."/>
        </authorList>
    </citation>
    <scope>NUCLEOTIDE SEQUENCE</scope>
    <source>
        <strain evidence="1">CGMCC 1.15763</strain>
    </source>
</reference>
<dbReference type="AlphaFoldDB" id="A0A917I1Y1"/>